<dbReference type="EMBL" id="VSRR010128375">
    <property type="protein sequence ID" value="MPD01736.1"/>
    <property type="molecule type" value="Genomic_DNA"/>
</dbReference>
<proteinExistence type="predicted"/>
<dbReference type="Proteomes" id="UP000324222">
    <property type="component" value="Unassembled WGS sequence"/>
</dbReference>
<evidence type="ECO:0000313" key="1">
    <source>
        <dbReference type="EMBL" id="MPD01736.1"/>
    </source>
</evidence>
<accession>A0A5B7K480</accession>
<reference evidence="1 2" key="1">
    <citation type="submission" date="2019-05" db="EMBL/GenBank/DDBJ databases">
        <title>Another draft genome of Portunus trituberculatus and its Hox gene families provides insights of decapod evolution.</title>
        <authorList>
            <person name="Jeong J.-H."/>
            <person name="Song I."/>
            <person name="Kim S."/>
            <person name="Choi T."/>
            <person name="Kim D."/>
            <person name="Ryu S."/>
            <person name="Kim W."/>
        </authorList>
    </citation>
    <scope>NUCLEOTIDE SEQUENCE [LARGE SCALE GENOMIC DNA]</scope>
    <source>
        <tissue evidence="1">Muscle</tissue>
    </source>
</reference>
<keyword evidence="2" id="KW-1185">Reference proteome</keyword>
<gene>
    <name evidence="1" type="ORF">E2C01_097276</name>
</gene>
<name>A0A5B7K480_PORTR</name>
<sequence length="70" mass="7973">MYRQCPASCARVLLRRPGVTTPYLDWLSPPTVHAPSACCWLVARRCPPLCCRRHGRVPMSLTTCWHPSRP</sequence>
<organism evidence="1 2">
    <name type="scientific">Portunus trituberculatus</name>
    <name type="common">Swimming crab</name>
    <name type="synonym">Neptunus trituberculatus</name>
    <dbReference type="NCBI Taxonomy" id="210409"/>
    <lineage>
        <taxon>Eukaryota</taxon>
        <taxon>Metazoa</taxon>
        <taxon>Ecdysozoa</taxon>
        <taxon>Arthropoda</taxon>
        <taxon>Crustacea</taxon>
        <taxon>Multicrustacea</taxon>
        <taxon>Malacostraca</taxon>
        <taxon>Eumalacostraca</taxon>
        <taxon>Eucarida</taxon>
        <taxon>Decapoda</taxon>
        <taxon>Pleocyemata</taxon>
        <taxon>Brachyura</taxon>
        <taxon>Eubrachyura</taxon>
        <taxon>Portunoidea</taxon>
        <taxon>Portunidae</taxon>
        <taxon>Portuninae</taxon>
        <taxon>Portunus</taxon>
    </lineage>
</organism>
<protein>
    <submittedName>
        <fullName evidence="1">Uncharacterized protein</fullName>
    </submittedName>
</protein>
<dbReference type="AlphaFoldDB" id="A0A5B7K480"/>
<comment type="caution">
    <text evidence="1">The sequence shown here is derived from an EMBL/GenBank/DDBJ whole genome shotgun (WGS) entry which is preliminary data.</text>
</comment>
<evidence type="ECO:0000313" key="2">
    <source>
        <dbReference type="Proteomes" id="UP000324222"/>
    </source>
</evidence>